<dbReference type="Gene3D" id="3.30.1370.110">
    <property type="match status" value="1"/>
</dbReference>
<dbReference type="CDD" id="cd06503">
    <property type="entry name" value="ATP-synt_Fo_b"/>
    <property type="match status" value="1"/>
</dbReference>
<evidence type="ECO:0000256" key="2">
    <source>
        <dbReference type="ARBA" id="ARBA00022741"/>
    </source>
</evidence>
<evidence type="ECO:0000256" key="5">
    <source>
        <dbReference type="ARBA" id="ARBA00022884"/>
    </source>
</evidence>
<dbReference type="EC" id="3.6.4.-" evidence="7"/>
<keyword evidence="7 10" id="KW-0255">Endonuclease</keyword>
<dbReference type="Pfam" id="PF00488">
    <property type="entry name" value="MutS_V"/>
    <property type="match status" value="1"/>
</dbReference>
<evidence type="ECO:0000256" key="8">
    <source>
        <dbReference type="SAM" id="Coils"/>
    </source>
</evidence>
<accession>A0ABT7UHL3</accession>
<comment type="function">
    <text evidence="7">Acts as a ribosome collision sensor, splitting the ribosome into its 2 subunits. Detects stalled/collided 70S ribosomes which it binds and splits by an ATP-hydrolysis driven conformational change. Acts upstream of the ribosome quality control system (RQC), a ribosome-associated complex that mediates the extraction of incompletely synthesized nascent chains from stalled ribosomes and their subsequent degradation. Probably generates substrates for RQC.</text>
</comment>
<dbReference type="PROSITE" id="PS50828">
    <property type="entry name" value="SMR"/>
    <property type="match status" value="1"/>
</dbReference>
<dbReference type="HAMAP" id="MF_00092">
    <property type="entry name" value="MutS2"/>
    <property type="match status" value="1"/>
</dbReference>
<gene>
    <name evidence="7" type="primary">mutS2</name>
    <name evidence="7" type="synonym">rqcU</name>
    <name evidence="10" type="ORF">QUV98_04815</name>
</gene>
<dbReference type="Pfam" id="PF01713">
    <property type="entry name" value="Smr"/>
    <property type="match status" value="1"/>
</dbReference>
<evidence type="ECO:0000256" key="7">
    <source>
        <dbReference type="HAMAP-Rule" id="MF_00092"/>
    </source>
</evidence>
<dbReference type="EC" id="3.1.-.-" evidence="7"/>
<dbReference type="NCBIfam" id="TIGR01069">
    <property type="entry name" value="mutS2"/>
    <property type="match status" value="1"/>
</dbReference>
<keyword evidence="8" id="KW-0175">Coiled coil</keyword>
<dbReference type="InterPro" id="IPR036187">
    <property type="entry name" value="DNA_mismatch_repair_MutS_sf"/>
</dbReference>
<feature type="binding site" evidence="7">
    <location>
        <begin position="329"/>
        <end position="336"/>
    </location>
    <ligand>
        <name>ATP</name>
        <dbReference type="ChEBI" id="CHEBI:30616"/>
    </ligand>
</feature>
<comment type="caution">
    <text evidence="10">The sequence shown here is derived from an EMBL/GenBank/DDBJ whole genome shotgun (WGS) entry which is preliminary data.</text>
</comment>
<reference evidence="11" key="1">
    <citation type="submission" date="2023-06" db="EMBL/GenBank/DDBJ databases">
        <title>Identification and characterization of horizontal gene transfer across gut microbiota members of farm animals based on homology search.</title>
        <authorList>
            <person name="Zeman M."/>
            <person name="Kubasova T."/>
            <person name="Jahodarova E."/>
            <person name="Nykrynova M."/>
            <person name="Rychlik I."/>
        </authorList>
    </citation>
    <scope>NUCLEOTIDE SEQUENCE [LARGE SCALE GENOMIC DNA]</scope>
    <source>
        <strain evidence="11">ET341</strain>
    </source>
</reference>
<feature type="domain" description="Smr" evidence="9">
    <location>
        <begin position="694"/>
        <end position="769"/>
    </location>
</feature>
<proteinExistence type="inferred from homology"/>
<keyword evidence="4 7" id="KW-0067">ATP-binding</keyword>
<evidence type="ECO:0000256" key="6">
    <source>
        <dbReference type="ARBA" id="ARBA00023125"/>
    </source>
</evidence>
<dbReference type="GO" id="GO:0004519">
    <property type="term" value="F:endonuclease activity"/>
    <property type="evidence" value="ECO:0007669"/>
    <property type="project" value="UniProtKB-KW"/>
</dbReference>
<dbReference type="RefSeq" id="WP_289527519.1">
    <property type="nucleotide sequence ID" value="NZ_JAUDCK010000012.1"/>
</dbReference>
<dbReference type="SMART" id="SM00534">
    <property type="entry name" value="MUTSac"/>
    <property type="match status" value="1"/>
</dbReference>
<dbReference type="Gene3D" id="3.40.50.300">
    <property type="entry name" value="P-loop containing nucleotide triphosphate hydrolases"/>
    <property type="match status" value="1"/>
</dbReference>
<evidence type="ECO:0000259" key="9">
    <source>
        <dbReference type="PROSITE" id="PS50828"/>
    </source>
</evidence>
<keyword evidence="11" id="KW-1185">Reference proteome</keyword>
<dbReference type="PIRSF" id="PIRSF005814">
    <property type="entry name" value="MutS_YshD"/>
    <property type="match status" value="1"/>
</dbReference>
<keyword evidence="7" id="KW-0540">Nuclease</keyword>
<comment type="function">
    <text evidence="7">Endonuclease that is involved in the suppression of homologous recombination and thus may have a key role in the control of bacterial genetic diversity.</text>
</comment>
<keyword evidence="6 7" id="KW-0238">DNA-binding</keyword>
<dbReference type="InterPro" id="IPR002625">
    <property type="entry name" value="Smr_dom"/>
</dbReference>
<sequence>MKNIYETLEMNIIQDKIMRFCASSLGKQEVQKLQIFDDEDDVNEALDKVDEAMKFIDRQGRLPLGGLSDISLSLKKANRDGQLTGEELLHVQTHLECVVNVQNYFDNSEITAHFLNELNTGLVAQPRLLEEIRKCITPDGQVDDHASPKLFHIRQQIRHTQSQIRTRMEHLVKESQDYLSIDQMTSRNNRLVLPVQSHHKNQIQGLIHAQSATGQTVYIEPAEVVSMNNQISLYEAQEKEEVERILFYLSQLVKNHYYHFHFNLEILTELDFIFAKAQFGVLYHCCRPTIQKDGNVLSFLEARHPCIDQEKVIANDIILKQHRILLITGSNTGGKTVTLKTAGLLSFMALCGLPVPAREAVIPLFDQIYVDLGDEQSIEQSLSTFSSHMMKIIDILHHATASSLVILDEIGSGTDPQEGESLAEAILSRFVDMKSFVLATTHYGRLKTFAKEHPEILMAAVAFDVESMKPTYHLKLDSVGQSYAIEIAELLGLDKNIVQNARNIKNESMSEHERLMETLQMKEDILEQKEKQLIESQEEVQILQKKYEKQLRQIENQKDQMIQKAKDEANAIIDKAKTEVQDMMNIIKQSTLKPHEMNQIRHDLDQMKYVNQEVVHKQDHQLHIGDHVRVLKMNREGDIVEVLKNHMVMVSISGLNVKLHEDEVLYLHPQTKVKKVEKAKIKKSTVSKTGNYEINIIGKRYEEAMALVDKFLDDALVMGYPHVRIVHGMGTGALRKGVRKILDKNKHVVSYRDGGPNEGGLGATLVYFE</sequence>
<dbReference type="EMBL" id="JAUDCK010000012">
    <property type="protein sequence ID" value="MDM8195636.1"/>
    <property type="molecule type" value="Genomic_DNA"/>
</dbReference>
<dbReference type="PANTHER" id="PTHR48466:SF2">
    <property type="entry name" value="OS10G0509000 PROTEIN"/>
    <property type="match status" value="1"/>
</dbReference>
<organism evidence="10 11">
    <name type="scientific">Massilimicrobiota timonensis</name>
    <dbReference type="NCBI Taxonomy" id="1776392"/>
    <lineage>
        <taxon>Bacteria</taxon>
        <taxon>Bacillati</taxon>
        <taxon>Bacillota</taxon>
        <taxon>Erysipelotrichia</taxon>
        <taxon>Erysipelotrichales</taxon>
        <taxon>Erysipelotrichaceae</taxon>
        <taxon>Massilimicrobiota</taxon>
    </lineage>
</organism>
<dbReference type="InterPro" id="IPR027417">
    <property type="entry name" value="P-loop_NTPase"/>
</dbReference>
<dbReference type="SMART" id="SM00533">
    <property type="entry name" value="MUTSd"/>
    <property type="match status" value="1"/>
</dbReference>
<evidence type="ECO:0000256" key="3">
    <source>
        <dbReference type="ARBA" id="ARBA00022801"/>
    </source>
</evidence>
<dbReference type="InterPro" id="IPR036063">
    <property type="entry name" value="Smr_dom_sf"/>
</dbReference>
<name>A0ABT7UHL3_9FIRM</name>
<dbReference type="InterPro" id="IPR007696">
    <property type="entry name" value="DNA_mismatch_repair_MutS_core"/>
</dbReference>
<dbReference type="PANTHER" id="PTHR48466">
    <property type="entry name" value="OS10G0509000 PROTEIN-RELATED"/>
    <property type="match status" value="1"/>
</dbReference>
<evidence type="ECO:0000256" key="1">
    <source>
        <dbReference type="ARBA" id="ARBA00022730"/>
    </source>
</evidence>
<protein>
    <recommendedName>
        <fullName evidence="7">Endonuclease MutS2</fullName>
        <ecNumber evidence="7">3.1.-.-</ecNumber>
    </recommendedName>
    <alternativeName>
        <fullName evidence="7">Ribosome-associated protein quality control-upstream factor</fullName>
        <shortName evidence="7">RQC-upstream factor</shortName>
        <shortName evidence="7">RqcU</shortName>
        <ecNumber evidence="7">3.6.4.-</ecNumber>
    </alternativeName>
</protein>
<comment type="subunit">
    <text evidence="7">Homodimer. Binds to stalled ribosomes, contacting rRNA.</text>
</comment>
<evidence type="ECO:0000313" key="11">
    <source>
        <dbReference type="Proteomes" id="UP001529275"/>
    </source>
</evidence>
<dbReference type="InterPro" id="IPR000432">
    <property type="entry name" value="DNA_mismatch_repair_MutS_C"/>
</dbReference>
<comment type="similarity">
    <text evidence="7">Belongs to the DNA mismatch repair MutS family. MutS2 subfamily.</text>
</comment>
<keyword evidence="3 7" id="KW-0378">Hydrolase</keyword>
<keyword evidence="5 7" id="KW-0694">RNA-binding</keyword>
<keyword evidence="2 7" id="KW-0547">Nucleotide-binding</keyword>
<dbReference type="SUPFAM" id="SSF52540">
    <property type="entry name" value="P-loop containing nucleoside triphosphate hydrolases"/>
    <property type="match status" value="1"/>
</dbReference>
<dbReference type="Proteomes" id="UP001529275">
    <property type="component" value="Unassembled WGS sequence"/>
</dbReference>
<evidence type="ECO:0000256" key="4">
    <source>
        <dbReference type="ARBA" id="ARBA00022840"/>
    </source>
</evidence>
<dbReference type="InterPro" id="IPR045076">
    <property type="entry name" value="MutS"/>
</dbReference>
<dbReference type="InterPro" id="IPR005747">
    <property type="entry name" value="MutS2"/>
</dbReference>
<dbReference type="PROSITE" id="PS00486">
    <property type="entry name" value="DNA_MISMATCH_REPAIR_2"/>
    <property type="match status" value="1"/>
</dbReference>
<feature type="coiled-coil region" evidence="8">
    <location>
        <begin position="509"/>
        <end position="586"/>
    </location>
</feature>
<dbReference type="SUPFAM" id="SSF160443">
    <property type="entry name" value="SMR domain-like"/>
    <property type="match status" value="1"/>
</dbReference>
<keyword evidence="1 7" id="KW-0699">rRNA-binding</keyword>
<dbReference type="SUPFAM" id="SSF48334">
    <property type="entry name" value="DNA repair protein MutS, domain III"/>
    <property type="match status" value="1"/>
</dbReference>
<dbReference type="SMART" id="SM00463">
    <property type="entry name" value="SMR"/>
    <property type="match status" value="1"/>
</dbReference>
<evidence type="ECO:0000313" key="10">
    <source>
        <dbReference type="EMBL" id="MDM8195636.1"/>
    </source>
</evidence>